<evidence type="ECO:0000313" key="1">
    <source>
        <dbReference type="EMBL" id="CDP35855.1"/>
    </source>
</evidence>
<reference evidence="1" key="2">
    <citation type="submission" date="2014-06" db="EMBL/GenBank/DDBJ databases">
        <title>The complete genome of Blastobotrys (Arxula) adeninivorans LS3 - a yeast of biotechnological interest.</title>
        <authorList>
            <person name="Kunze G."/>
            <person name="Gaillardin C."/>
            <person name="Czernicka M."/>
            <person name="Durrens P."/>
            <person name="Martin T."/>
            <person name="Boer E."/>
            <person name="Gabaldon T."/>
            <person name="Cruz J."/>
            <person name="Talla E."/>
            <person name="Marck C."/>
            <person name="Goffeau A."/>
            <person name="Barbe V."/>
            <person name="Baret P."/>
            <person name="Baronian K."/>
            <person name="Beier S."/>
            <person name="Bleykasten C."/>
            <person name="Bode R."/>
            <person name="Casaregola S."/>
            <person name="Despons L."/>
            <person name="Fairhead C."/>
            <person name="Giersberg M."/>
            <person name="Gierski P."/>
            <person name="Hahnel U."/>
            <person name="Hartmann A."/>
            <person name="Jankowska D."/>
            <person name="Jubin C."/>
            <person name="Jung P."/>
            <person name="Lafontaine I."/>
            <person name="Leh-Louis V."/>
            <person name="Lemaire M."/>
            <person name="Marcet-Houben M."/>
            <person name="Mascher M."/>
            <person name="Morel G."/>
            <person name="Richard G.-F."/>
            <person name="Riechen J."/>
            <person name="Sacerdot C."/>
            <person name="Sarkar A."/>
            <person name="Savel G."/>
            <person name="Schacherer J."/>
            <person name="Sherman D."/>
            <person name="Straub M.-L."/>
            <person name="Stein N."/>
            <person name="Thierry A."/>
            <person name="Trautwein-Schult A."/>
            <person name="Westhof E."/>
            <person name="Worch S."/>
            <person name="Dujon B."/>
            <person name="Souciet J.-L."/>
            <person name="Wincker P."/>
            <person name="Scholz U."/>
            <person name="Neuveglise N."/>
        </authorList>
    </citation>
    <scope>NUCLEOTIDE SEQUENCE</scope>
    <source>
        <strain evidence="1">LS3</strain>
    </source>
</reference>
<proteinExistence type="predicted"/>
<dbReference type="Gene3D" id="3.80.10.10">
    <property type="entry name" value="Ribonuclease Inhibitor"/>
    <property type="match status" value="1"/>
</dbReference>
<protein>
    <submittedName>
        <fullName evidence="1">ARAD1C44990p</fullName>
    </submittedName>
</protein>
<reference evidence="1" key="1">
    <citation type="submission" date="2014-02" db="EMBL/GenBank/DDBJ databases">
        <authorList>
            <person name="Genoscope - CEA"/>
        </authorList>
    </citation>
    <scope>NUCLEOTIDE SEQUENCE</scope>
    <source>
        <strain evidence="1">LS3</strain>
    </source>
</reference>
<organism evidence="1">
    <name type="scientific">Blastobotrys adeninivorans</name>
    <name type="common">Yeast</name>
    <name type="synonym">Arxula adeninivorans</name>
    <dbReference type="NCBI Taxonomy" id="409370"/>
    <lineage>
        <taxon>Eukaryota</taxon>
        <taxon>Fungi</taxon>
        <taxon>Dikarya</taxon>
        <taxon>Ascomycota</taxon>
        <taxon>Saccharomycotina</taxon>
        <taxon>Dipodascomycetes</taxon>
        <taxon>Dipodascales</taxon>
        <taxon>Trichomonascaceae</taxon>
        <taxon>Blastobotrys</taxon>
    </lineage>
</organism>
<accession>A0A060T418</accession>
<gene>
    <name evidence="1" type="ORF">GNLVRS02_ARAD1C44990g</name>
</gene>
<dbReference type="EMBL" id="HG937693">
    <property type="protein sequence ID" value="CDP35855.1"/>
    <property type="molecule type" value="Genomic_DNA"/>
</dbReference>
<dbReference type="SUPFAM" id="SSF52047">
    <property type="entry name" value="RNI-like"/>
    <property type="match status" value="1"/>
</dbReference>
<name>A0A060T418_BLAAD</name>
<dbReference type="InterPro" id="IPR032675">
    <property type="entry name" value="LRR_dom_sf"/>
</dbReference>
<dbReference type="AlphaFoldDB" id="A0A060T418"/>
<sequence>MLVPEVWTQILRYCDRAQVLSLRASSVWFNNLVKESRVIVPNFSIIDDRATLIITVGNESVVKRMDYEEFVRQKENGLEHWIFTMNMFSVQVKGTDNDKFGKMLETALKAFQLRSIGPAQLTFRVDFRPQFAQLDYNQFRDWVELINHCPVDFPVQLHAGPLGRFNINFKVKLGSKFFDARFRVESKEELSPWEWAEFDSGHELSYLQLSMKDGRSAREFARWLHNMRITVMDLTNAALYFESPAVLEEVGKIQVDGFHDKTHMGAFFIPRNDKDAVNWTIKELTLNNLVGAITDNYVHMLESFTFPQLRKLTINTSDLDAFEMLGPEILRSLLANLTYLDMNLSGWKFVHTFYADSLASLKKLRVSGLESSNDNFNIVQIDSLKNIEYLTVATNSRGIQDMETIFDNLATRLLQGHKHLRELMFEFRRSRYGKTFQ</sequence>